<organism evidence="5 6">
    <name type="scientific">Sorangium cellulosum</name>
    <name type="common">Polyangium cellulosum</name>
    <dbReference type="NCBI Taxonomy" id="56"/>
    <lineage>
        <taxon>Bacteria</taxon>
        <taxon>Pseudomonadati</taxon>
        <taxon>Myxococcota</taxon>
        <taxon>Polyangia</taxon>
        <taxon>Polyangiales</taxon>
        <taxon>Polyangiaceae</taxon>
        <taxon>Sorangium</taxon>
    </lineage>
</organism>
<dbReference type="PANTHER" id="PTHR43464:SF19">
    <property type="entry name" value="UBIQUINONE BIOSYNTHESIS O-METHYLTRANSFERASE, MITOCHONDRIAL"/>
    <property type="match status" value="1"/>
</dbReference>
<evidence type="ECO:0000256" key="1">
    <source>
        <dbReference type="ARBA" id="ARBA00022603"/>
    </source>
</evidence>
<dbReference type="PANTHER" id="PTHR43464">
    <property type="entry name" value="METHYLTRANSFERASE"/>
    <property type="match status" value="1"/>
</dbReference>
<dbReference type="GO" id="GO:0008168">
    <property type="term" value="F:methyltransferase activity"/>
    <property type="evidence" value="ECO:0007669"/>
    <property type="project" value="UniProtKB-KW"/>
</dbReference>
<accession>A0A150Q7N4</accession>
<feature type="domain" description="Methyltransferase" evidence="4">
    <location>
        <begin position="47"/>
        <end position="126"/>
    </location>
</feature>
<reference evidence="5 6" key="1">
    <citation type="submission" date="2014-02" db="EMBL/GenBank/DDBJ databases">
        <title>The small core and large imbalanced accessory genome model reveals a collaborative survival strategy of Sorangium cellulosum strains in nature.</title>
        <authorList>
            <person name="Han K."/>
            <person name="Peng R."/>
            <person name="Blom J."/>
            <person name="Li Y.-Z."/>
        </authorList>
    </citation>
    <scope>NUCLEOTIDE SEQUENCE [LARGE SCALE GENOMIC DNA]</scope>
    <source>
        <strain evidence="5 6">So0008-312</strain>
    </source>
</reference>
<evidence type="ECO:0000259" key="4">
    <source>
        <dbReference type="Pfam" id="PF13649"/>
    </source>
</evidence>
<keyword evidence="1" id="KW-0489">Methyltransferase</keyword>
<sequence>MSGAEQAKDSEIFYDRLWQHTETAADPAIVAKGDLLLRMMPPGVRTVADVGCGDGYLTHRLAERYEVLAIDRSPVALARLRVRTLQASADALPLPDGAVDLAFSSEMLEHLPDPVLAGAARELDRIAARHLLISVPFRENLRRRFARCPRCGLEFNIYGHLQSFDAASLDRLFPRFERIATELGGPPEQATSQRIERLRQRALGCWFLPRGVRVSCPGCGEADLAAPRVRLAQHAGRLALDGATVAWRLASGARAQPYWIIALYRRRGEAG</sequence>
<dbReference type="Pfam" id="PF13649">
    <property type="entry name" value="Methyltransf_25"/>
    <property type="match status" value="1"/>
</dbReference>
<evidence type="ECO:0000256" key="2">
    <source>
        <dbReference type="ARBA" id="ARBA00022679"/>
    </source>
</evidence>
<gene>
    <name evidence="5" type="ORF">BE15_20720</name>
</gene>
<evidence type="ECO:0000313" key="6">
    <source>
        <dbReference type="Proteomes" id="UP000075260"/>
    </source>
</evidence>
<evidence type="ECO:0000313" key="5">
    <source>
        <dbReference type="EMBL" id="KYF63932.1"/>
    </source>
</evidence>
<comment type="caution">
    <text evidence="5">The sequence shown here is derived from an EMBL/GenBank/DDBJ whole genome shotgun (WGS) entry which is preliminary data.</text>
</comment>
<dbReference type="Proteomes" id="UP000075260">
    <property type="component" value="Unassembled WGS sequence"/>
</dbReference>
<evidence type="ECO:0000256" key="3">
    <source>
        <dbReference type="ARBA" id="ARBA00022691"/>
    </source>
</evidence>
<dbReference type="SUPFAM" id="SSF53335">
    <property type="entry name" value="S-adenosyl-L-methionine-dependent methyltransferases"/>
    <property type="match status" value="1"/>
</dbReference>
<protein>
    <recommendedName>
        <fullName evidence="4">Methyltransferase domain-containing protein</fullName>
    </recommendedName>
</protein>
<proteinExistence type="predicted"/>
<dbReference type="GO" id="GO:0032259">
    <property type="term" value="P:methylation"/>
    <property type="evidence" value="ECO:0007669"/>
    <property type="project" value="UniProtKB-KW"/>
</dbReference>
<dbReference type="CDD" id="cd02440">
    <property type="entry name" value="AdoMet_MTases"/>
    <property type="match status" value="1"/>
</dbReference>
<dbReference type="InterPro" id="IPR041698">
    <property type="entry name" value="Methyltransf_25"/>
</dbReference>
<dbReference type="Gene3D" id="3.40.50.150">
    <property type="entry name" value="Vaccinia Virus protein VP39"/>
    <property type="match status" value="1"/>
</dbReference>
<name>A0A150Q7N4_SORCE</name>
<keyword evidence="3" id="KW-0949">S-adenosyl-L-methionine</keyword>
<dbReference type="RefSeq" id="WP_061611947.1">
    <property type="nucleotide sequence ID" value="NZ_CP162579.1"/>
</dbReference>
<dbReference type="AlphaFoldDB" id="A0A150Q7N4"/>
<keyword evidence="2" id="KW-0808">Transferase</keyword>
<dbReference type="EMBL" id="JEMA01000955">
    <property type="protein sequence ID" value="KYF63932.1"/>
    <property type="molecule type" value="Genomic_DNA"/>
</dbReference>
<dbReference type="InterPro" id="IPR029063">
    <property type="entry name" value="SAM-dependent_MTases_sf"/>
</dbReference>